<name>A0A4V5MHY9_9ACTN</name>
<proteinExistence type="predicted"/>
<dbReference type="EMBL" id="SUMB01000017">
    <property type="protein sequence ID" value="TJZ42318.1"/>
    <property type="molecule type" value="Genomic_DNA"/>
</dbReference>
<organism evidence="2 3">
    <name type="scientific">Streptomyces piniterrae</name>
    <dbReference type="NCBI Taxonomy" id="2571125"/>
    <lineage>
        <taxon>Bacteria</taxon>
        <taxon>Bacillati</taxon>
        <taxon>Actinomycetota</taxon>
        <taxon>Actinomycetes</taxon>
        <taxon>Kitasatosporales</taxon>
        <taxon>Streptomycetaceae</taxon>
        <taxon>Streptomyces</taxon>
    </lineage>
</organism>
<comment type="caution">
    <text evidence="2">The sequence shown here is derived from an EMBL/GenBank/DDBJ whole genome shotgun (WGS) entry which is preliminary data.</text>
</comment>
<feature type="region of interest" description="Disordered" evidence="1">
    <location>
        <begin position="247"/>
        <end position="270"/>
    </location>
</feature>
<feature type="region of interest" description="Disordered" evidence="1">
    <location>
        <begin position="306"/>
        <end position="359"/>
    </location>
</feature>
<protein>
    <recommendedName>
        <fullName evidence="4">SPFH domain-containing protein</fullName>
    </recommendedName>
</protein>
<reference evidence="2 3" key="1">
    <citation type="submission" date="2019-04" db="EMBL/GenBank/DDBJ databases">
        <title>Streptomyces piniterrae sp. nov., a heliquinomycin-producing actinomycete isolated from rhizosphere soil of Pinus yunnanensis.</title>
        <authorList>
            <person name="Zhuang X."/>
            <person name="Zhao J."/>
        </authorList>
    </citation>
    <scope>NUCLEOTIDE SEQUENCE [LARGE SCALE GENOMIC DNA]</scope>
    <source>
        <strain evidence="3">jys28</strain>
    </source>
</reference>
<evidence type="ECO:0000313" key="2">
    <source>
        <dbReference type="EMBL" id="TJZ42318.1"/>
    </source>
</evidence>
<keyword evidence="3" id="KW-1185">Reference proteome</keyword>
<feature type="compositionally biased region" description="Basic and acidic residues" evidence="1">
    <location>
        <begin position="341"/>
        <end position="352"/>
    </location>
</feature>
<dbReference type="AlphaFoldDB" id="A0A4V5MHY9"/>
<evidence type="ECO:0008006" key="4">
    <source>
        <dbReference type="Google" id="ProtNLM"/>
    </source>
</evidence>
<dbReference type="Proteomes" id="UP000308697">
    <property type="component" value="Unassembled WGS sequence"/>
</dbReference>
<evidence type="ECO:0000313" key="3">
    <source>
        <dbReference type="Proteomes" id="UP000308697"/>
    </source>
</evidence>
<sequence length="359" mass="39680">MNYPIVAEQTLEKAERGWWPRRRRVVAVPELPPGAVYVFRVGGQYREFPDAVPFDPSHADVVDASSVSVVDTRARLVQAERIVPSVSEADVFTLRASFTCQVTDAASVARQGIDDVTVPLRTYLAGDSELSRLSAAHRIEEVNAVRDQATRRMTAYSTIVTPRIPGMSVEFVGIEVLTPDDLRAWEQKVRDELRGQQLLDSQQEFESRAVQRLAELLNQGGAYVDALGVTRERIDVADIAERTHRLDEQDRARRHQAVADDKARAHEQAEAERNLQANLVLTLLKQMGSSGEYVDYQQVLHQVMERGSGPAGGASVPASPPSEAIGSGAHRDGGSPAKLTGRGDREPHRYIKDEDELLD</sequence>
<dbReference type="OrthoDB" id="4132762at2"/>
<accession>A0A4V5MHY9</accession>
<gene>
    <name evidence="2" type="ORF">FCH28_34855</name>
</gene>
<evidence type="ECO:0000256" key="1">
    <source>
        <dbReference type="SAM" id="MobiDB-lite"/>
    </source>
</evidence>
<feature type="compositionally biased region" description="Low complexity" evidence="1">
    <location>
        <begin position="313"/>
        <end position="324"/>
    </location>
</feature>